<keyword evidence="5" id="KW-0547">Nucleotide-binding</keyword>
<dbReference type="SUPFAM" id="SSF55874">
    <property type="entry name" value="ATPase domain of HSP90 chaperone/DNA topoisomerase II/histidine kinase"/>
    <property type="match status" value="1"/>
</dbReference>
<feature type="domain" description="Histidine kinase" evidence="9">
    <location>
        <begin position="360"/>
        <end position="563"/>
    </location>
</feature>
<dbReference type="PROSITE" id="PS50109">
    <property type="entry name" value="HIS_KIN"/>
    <property type="match status" value="1"/>
</dbReference>
<comment type="caution">
    <text evidence="10">The sequence shown here is derived from an EMBL/GenBank/DDBJ whole genome shotgun (WGS) entry which is preliminary data.</text>
</comment>
<protein>
    <recommendedName>
        <fullName evidence="2">histidine kinase</fullName>
        <ecNumber evidence="2">2.7.13.3</ecNumber>
    </recommendedName>
</protein>
<dbReference type="CDD" id="cd00130">
    <property type="entry name" value="PAS"/>
    <property type="match status" value="1"/>
</dbReference>
<dbReference type="NCBIfam" id="TIGR00229">
    <property type="entry name" value="sensory_box"/>
    <property type="match status" value="1"/>
</dbReference>
<evidence type="ECO:0000256" key="8">
    <source>
        <dbReference type="ARBA" id="ARBA00023012"/>
    </source>
</evidence>
<dbReference type="Pfam" id="PF00512">
    <property type="entry name" value="HisKA"/>
    <property type="match status" value="1"/>
</dbReference>
<dbReference type="GO" id="GO:0000155">
    <property type="term" value="F:phosphorelay sensor kinase activity"/>
    <property type="evidence" value="ECO:0007669"/>
    <property type="project" value="InterPro"/>
</dbReference>
<dbReference type="InterPro" id="IPR036890">
    <property type="entry name" value="HATPase_C_sf"/>
</dbReference>
<dbReference type="InterPro" id="IPR003594">
    <property type="entry name" value="HATPase_dom"/>
</dbReference>
<evidence type="ECO:0000256" key="6">
    <source>
        <dbReference type="ARBA" id="ARBA00022777"/>
    </source>
</evidence>
<dbReference type="SUPFAM" id="SSF47384">
    <property type="entry name" value="Homodimeric domain of signal transducing histidine kinase"/>
    <property type="match status" value="1"/>
</dbReference>
<dbReference type="Gene3D" id="3.30.565.10">
    <property type="entry name" value="Histidine kinase-like ATPase, C-terminal domain"/>
    <property type="match status" value="1"/>
</dbReference>
<dbReference type="SUPFAM" id="SSF55785">
    <property type="entry name" value="PYP-like sensor domain (PAS domain)"/>
    <property type="match status" value="1"/>
</dbReference>
<accession>A0A1Q8Q4E7</accession>
<dbReference type="OrthoDB" id="9815750at2"/>
<proteinExistence type="predicted"/>
<dbReference type="InterPro" id="IPR025847">
    <property type="entry name" value="MEDS_domain"/>
</dbReference>
<keyword evidence="7" id="KW-0067">ATP-binding</keyword>
<comment type="catalytic activity">
    <reaction evidence="1">
        <text>ATP + protein L-histidine = ADP + protein N-phospho-L-histidine.</text>
        <dbReference type="EC" id="2.7.13.3"/>
    </reaction>
</comment>
<dbReference type="Gene3D" id="3.30.450.20">
    <property type="entry name" value="PAS domain"/>
    <property type="match status" value="1"/>
</dbReference>
<dbReference type="EMBL" id="MSDU01000022">
    <property type="protein sequence ID" value="OLN22198.1"/>
    <property type="molecule type" value="Genomic_DNA"/>
</dbReference>
<gene>
    <name evidence="10" type="ORF">BTO30_10635</name>
</gene>
<evidence type="ECO:0000256" key="1">
    <source>
        <dbReference type="ARBA" id="ARBA00000085"/>
    </source>
</evidence>
<dbReference type="SMART" id="SM00091">
    <property type="entry name" value="PAS"/>
    <property type="match status" value="1"/>
</dbReference>
<keyword evidence="3" id="KW-0597">Phosphoprotein</keyword>
<evidence type="ECO:0000256" key="5">
    <source>
        <dbReference type="ARBA" id="ARBA00022741"/>
    </source>
</evidence>
<dbReference type="Pfam" id="PF14417">
    <property type="entry name" value="MEDS"/>
    <property type="match status" value="1"/>
</dbReference>
<dbReference type="GO" id="GO:0005524">
    <property type="term" value="F:ATP binding"/>
    <property type="evidence" value="ECO:0007669"/>
    <property type="project" value="UniProtKB-KW"/>
</dbReference>
<keyword evidence="11" id="KW-1185">Reference proteome</keyword>
<dbReference type="Gene3D" id="1.10.287.130">
    <property type="match status" value="1"/>
</dbReference>
<dbReference type="CDD" id="cd00082">
    <property type="entry name" value="HisKA"/>
    <property type="match status" value="1"/>
</dbReference>
<name>A0A1Q8Q4E7_9BACI</name>
<dbReference type="PANTHER" id="PTHR43065">
    <property type="entry name" value="SENSOR HISTIDINE KINASE"/>
    <property type="match status" value="1"/>
</dbReference>
<dbReference type="STRING" id="1714264.BTO30_10635"/>
<evidence type="ECO:0000256" key="2">
    <source>
        <dbReference type="ARBA" id="ARBA00012438"/>
    </source>
</evidence>
<keyword evidence="4" id="KW-0808">Transferase</keyword>
<evidence type="ECO:0000259" key="9">
    <source>
        <dbReference type="PROSITE" id="PS50109"/>
    </source>
</evidence>
<evidence type="ECO:0000256" key="4">
    <source>
        <dbReference type="ARBA" id="ARBA00022679"/>
    </source>
</evidence>
<dbReference type="InterPro" id="IPR003661">
    <property type="entry name" value="HisK_dim/P_dom"/>
</dbReference>
<dbReference type="Pfam" id="PF02518">
    <property type="entry name" value="HATPase_c"/>
    <property type="match status" value="1"/>
</dbReference>
<evidence type="ECO:0000313" key="11">
    <source>
        <dbReference type="Proteomes" id="UP000185568"/>
    </source>
</evidence>
<evidence type="ECO:0000313" key="10">
    <source>
        <dbReference type="EMBL" id="OLN22198.1"/>
    </source>
</evidence>
<organism evidence="10 11">
    <name type="scientific">Domibacillus antri</name>
    <dbReference type="NCBI Taxonomy" id="1714264"/>
    <lineage>
        <taxon>Bacteria</taxon>
        <taxon>Bacillati</taxon>
        <taxon>Bacillota</taxon>
        <taxon>Bacilli</taxon>
        <taxon>Bacillales</taxon>
        <taxon>Bacillaceae</taxon>
        <taxon>Domibacillus</taxon>
    </lineage>
</organism>
<reference evidence="10 11" key="1">
    <citation type="submission" date="2016-12" db="EMBL/GenBank/DDBJ databases">
        <title>Domibacillus antri genome sequencing.</title>
        <authorList>
            <person name="Verma A."/>
            <person name="Krishnamurthi S."/>
        </authorList>
    </citation>
    <scope>NUCLEOTIDE SEQUENCE [LARGE SCALE GENOMIC DNA]</scope>
    <source>
        <strain evidence="10 11">XD80</strain>
    </source>
</reference>
<dbReference type="RefSeq" id="WP_075398708.1">
    <property type="nucleotide sequence ID" value="NZ_MSDU01000022.1"/>
</dbReference>
<dbReference type="AlphaFoldDB" id="A0A1Q8Q4E7"/>
<keyword evidence="8" id="KW-0902">Two-component regulatory system</keyword>
<evidence type="ECO:0000256" key="3">
    <source>
        <dbReference type="ARBA" id="ARBA00022553"/>
    </source>
</evidence>
<dbReference type="PRINTS" id="PR00344">
    <property type="entry name" value="BCTRLSENSOR"/>
</dbReference>
<keyword evidence="6" id="KW-0418">Kinase</keyword>
<dbReference type="Pfam" id="PF13188">
    <property type="entry name" value="PAS_8"/>
    <property type="match status" value="1"/>
</dbReference>
<dbReference type="SMART" id="SM00387">
    <property type="entry name" value="HATPase_c"/>
    <property type="match status" value="1"/>
</dbReference>
<dbReference type="InterPro" id="IPR000014">
    <property type="entry name" value="PAS"/>
</dbReference>
<dbReference type="Proteomes" id="UP000185568">
    <property type="component" value="Unassembled WGS sequence"/>
</dbReference>
<dbReference type="InterPro" id="IPR004358">
    <property type="entry name" value="Sig_transdc_His_kin-like_C"/>
</dbReference>
<dbReference type="InterPro" id="IPR035965">
    <property type="entry name" value="PAS-like_dom_sf"/>
</dbReference>
<dbReference type="EC" id="2.7.13.3" evidence="2"/>
<evidence type="ECO:0000256" key="7">
    <source>
        <dbReference type="ARBA" id="ARBA00022840"/>
    </source>
</evidence>
<dbReference type="PANTHER" id="PTHR43065:SF34">
    <property type="entry name" value="SPORULATION KINASE A"/>
    <property type="match status" value="1"/>
</dbReference>
<dbReference type="InterPro" id="IPR036097">
    <property type="entry name" value="HisK_dim/P_sf"/>
</dbReference>
<dbReference type="SMART" id="SM00388">
    <property type="entry name" value="HisKA"/>
    <property type="match status" value="1"/>
</dbReference>
<dbReference type="InterPro" id="IPR005467">
    <property type="entry name" value="His_kinase_dom"/>
</dbReference>
<sequence>MESAKNILHPRVALTKNMELTSGAHLLYVYSDHEKYIENAVSFLAAGLEFGHGAVLIEHRSMYEKVIDRLASKGFSQKQLDTIIFADNDEFYGAHQSFNISAVLKTFADVIKPYTENDIPVRTWSKVRWGEGHCCVLENLPIYELQADQDIESVRIFTVCSYNGAEIPANIHMELMKSHQYVMTDTELTPSLFYRKHNHAPSLFMEEQLEEKIHHLNEEFQMINSHYRNLIAEMPEPVLITENFRIIYGNRAAAQLFECEMDAFPGKSIWAIFQPEFHEAIRGRFYQLTIGEKLPLAEMQVKTFKGSIIDVEVVSFPFVFHDPSQFTDISIIRSIKERKEHQQLTIKTEKLSIAGQLAASIAHEVRNPLTSIKGFVKLAKEGSINSDHYNIIEDEIDRIETIASELLVLGKPLSIDMKMCDAGKMLRDVCMLLQPQAVMKRIDIKYEDVNDGCPVFCNAGQMKQVFINIIKNAIEAMNDGGVIRASAQIKDQFIVICIEDEGKGIQESVLERLGEPFYSTKEDGTGLGLMVCFNIVEQYGGKIDVHSEVNAGTAFTIRLPIGEN</sequence>